<dbReference type="HAMAP" id="MF_01263">
    <property type="entry name" value="CCA_bact_type3"/>
    <property type="match status" value="1"/>
</dbReference>
<dbReference type="InterPro" id="IPR032828">
    <property type="entry name" value="PolyA_RNA-bd"/>
</dbReference>
<dbReference type="RefSeq" id="WP_205186990.1">
    <property type="nucleotide sequence ID" value="NZ_JAFBFC010000003.1"/>
</dbReference>
<dbReference type="Gene3D" id="1.10.246.80">
    <property type="match status" value="1"/>
</dbReference>
<dbReference type="Gene3D" id="1.10.110.30">
    <property type="match status" value="1"/>
</dbReference>
<dbReference type="Pfam" id="PF01743">
    <property type="entry name" value="PolyA_pol"/>
    <property type="match status" value="1"/>
</dbReference>
<dbReference type="Pfam" id="PF13735">
    <property type="entry name" value="tRNA_NucTran2_2"/>
    <property type="match status" value="1"/>
</dbReference>
<feature type="domain" description="Poly A polymerase head" evidence="12">
    <location>
        <begin position="22"/>
        <end position="141"/>
    </location>
</feature>
<dbReference type="InterPro" id="IPR050264">
    <property type="entry name" value="Bact_CCA-adding_enz_type3_sf"/>
</dbReference>
<reference evidence="15 16" key="1">
    <citation type="submission" date="2021-01" db="EMBL/GenBank/DDBJ databases">
        <title>Genomic Encyclopedia of Type Strains, Phase IV (KMG-IV): sequencing the most valuable type-strain genomes for metagenomic binning, comparative biology and taxonomic classification.</title>
        <authorList>
            <person name="Goeker M."/>
        </authorList>
    </citation>
    <scope>NUCLEOTIDE SEQUENCE [LARGE SCALE GENOMIC DNA]</scope>
    <source>
        <strain evidence="15 16">DSM 104297</strain>
    </source>
</reference>
<dbReference type="SUPFAM" id="SSF81301">
    <property type="entry name" value="Nucleotidyltransferase"/>
    <property type="match status" value="1"/>
</dbReference>
<organism evidence="15 16">
    <name type="scientific">Priestia iocasae</name>
    <dbReference type="NCBI Taxonomy" id="2291674"/>
    <lineage>
        <taxon>Bacteria</taxon>
        <taxon>Bacillati</taxon>
        <taxon>Bacillota</taxon>
        <taxon>Bacilli</taxon>
        <taxon>Bacillales</taxon>
        <taxon>Bacillaceae</taxon>
        <taxon>Priestia</taxon>
    </lineage>
</organism>
<feature type="binding site" evidence="11">
    <location>
        <position position="111"/>
    </location>
    <ligand>
        <name>ATP</name>
        <dbReference type="ChEBI" id="CHEBI:30616"/>
    </ligand>
</feature>
<evidence type="ECO:0000256" key="7">
    <source>
        <dbReference type="ARBA" id="ARBA00022800"/>
    </source>
</evidence>
<dbReference type="EMBL" id="JAFBFC010000003">
    <property type="protein sequence ID" value="MBM7703334.1"/>
    <property type="molecule type" value="Genomic_DNA"/>
</dbReference>
<evidence type="ECO:0000256" key="6">
    <source>
        <dbReference type="ARBA" id="ARBA00022741"/>
    </source>
</evidence>
<dbReference type="CDD" id="cd05398">
    <property type="entry name" value="NT_ClassII-CCAase"/>
    <property type="match status" value="1"/>
</dbReference>
<dbReference type="InterPro" id="IPR023068">
    <property type="entry name" value="CCA-adding_enz_firmicutes"/>
</dbReference>
<comment type="subunit">
    <text evidence="11">Homodimer.</text>
</comment>
<dbReference type="EC" id="2.7.7.72" evidence="11"/>
<protein>
    <recommendedName>
        <fullName evidence="11">CCA-adding enzyme</fullName>
        <ecNumber evidence="11">2.7.7.72</ecNumber>
    </recommendedName>
    <alternativeName>
        <fullName evidence="11">CCA tRNA nucleotidyltransferase</fullName>
    </alternativeName>
    <alternativeName>
        <fullName evidence="11">tRNA CCA-pyrophosphorylase</fullName>
    </alternativeName>
    <alternativeName>
        <fullName evidence="11">tRNA adenylyl-/cytidylyl- transferase</fullName>
    </alternativeName>
    <alternativeName>
        <fullName evidence="11">tRNA nucleotidyltransferase</fullName>
    </alternativeName>
    <alternativeName>
        <fullName evidence="11">tRNA-NT</fullName>
    </alternativeName>
</protein>
<gene>
    <name evidence="11" type="primary">cca</name>
    <name evidence="15" type="ORF">JOC83_002181</name>
</gene>
<keyword evidence="4 11" id="KW-0548">Nucleotidyltransferase</keyword>
<feature type="binding site" evidence="11">
    <location>
        <position position="160"/>
    </location>
    <ligand>
        <name>CTP</name>
        <dbReference type="ChEBI" id="CHEBI:37563"/>
    </ligand>
</feature>
<feature type="binding site" evidence="11">
    <location>
        <position position="27"/>
    </location>
    <ligand>
        <name>CTP</name>
        <dbReference type="ChEBI" id="CHEBI:37563"/>
    </ligand>
</feature>
<dbReference type="InterPro" id="IPR043519">
    <property type="entry name" value="NT_sf"/>
</dbReference>
<keyword evidence="5 11" id="KW-0479">Metal-binding</keyword>
<evidence type="ECO:0000313" key="16">
    <source>
        <dbReference type="Proteomes" id="UP000809829"/>
    </source>
</evidence>
<dbReference type="PANTHER" id="PTHR46173">
    <property type="entry name" value="CCA TRNA NUCLEOTIDYLTRANSFERASE 1, MITOCHONDRIAL"/>
    <property type="match status" value="1"/>
</dbReference>
<keyword evidence="3 11" id="KW-0819">tRNA processing</keyword>
<dbReference type="Gene3D" id="3.30.460.10">
    <property type="entry name" value="Beta Polymerase, domain 2"/>
    <property type="match status" value="1"/>
</dbReference>
<comment type="catalytic activity">
    <reaction evidence="11">
        <text>a tRNA with a 3' CCA end + 2 CTP + ATP = a tRNA with a 3' CCACCA end + 3 diphosphate</text>
        <dbReference type="Rhea" id="RHEA:76235"/>
        <dbReference type="Rhea" id="RHEA-COMP:10468"/>
        <dbReference type="Rhea" id="RHEA-COMP:18655"/>
        <dbReference type="ChEBI" id="CHEBI:30616"/>
        <dbReference type="ChEBI" id="CHEBI:33019"/>
        <dbReference type="ChEBI" id="CHEBI:37563"/>
        <dbReference type="ChEBI" id="CHEBI:83071"/>
        <dbReference type="ChEBI" id="CHEBI:195187"/>
    </reaction>
</comment>
<feature type="domain" description="tRNA nucleotidyltransferase/poly(A) polymerase RNA and SrmB- binding" evidence="13">
    <location>
        <begin position="170"/>
        <end position="227"/>
    </location>
</feature>
<comment type="miscellaneous">
    <text evidence="11">A single active site specifically recognizes both ATP and CTP and is responsible for their addition.</text>
</comment>
<dbReference type="Pfam" id="PF12627">
    <property type="entry name" value="PolyA_pol_RNAbd"/>
    <property type="match status" value="1"/>
</dbReference>
<dbReference type="InterPro" id="IPR032810">
    <property type="entry name" value="CCA-adding_enz_C"/>
</dbReference>
<dbReference type="SUPFAM" id="SSF81891">
    <property type="entry name" value="Poly A polymerase C-terminal region-like"/>
    <property type="match status" value="1"/>
</dbReference>
<dbReference type="GO" id="GO:0004810">
    <property type="term" value="F:CCA tRNA nucleotidyltransferase activity"/>
    <property type="evidence" value="ECO:0007669"/>
    <property type="project" value="UniProtKB-EC"/>
</dbReference>
<feature type="binding site" evidence="11">
    <location>
        <position position="157"/>
    </location>
    <ligand>
        <name>ATP</name>
        <dbReference type="ChEBI" id="CHEBI:30616"/>
    </ligand>
</feature>
<evidence type="ECO:0000256" key="2">
    <source>
        <dbReference type="ARBA" id="ARBA00022679"/>
    </source>
</evidence>
<evidence type="ECO:0000313" key="15">
    <source>
        <dbReference type="EMBL" id="MBM7703334.1"/>
    </source>
</evidence>
<feature type="binding site" evidence="11">
    <location>
        <position position="42"/>
    </location>
    <ligand>
        <name>Mg(2+)</name>
        <dbReference type="ChEBI" id="CHEBI:18420"/>
    </ligand>
</feature>
<feature type="binding site" evidence="11">
    <location>
        <position position="27"/>
    </location>
    <ligand>
        <name>ATP</name>
        <dbReference type="ChEBI" id="CHEBI:30616"/>
    </ligand>
</feature>
<keyword evidence="16" id="KW-1185">Reference proteome</keyword>
<sequence length="396" mass="45449">MREPFIQPLTIIKELEQHGYEAYFVGGAVRDSIIGREIGDVDIATSAKPKEVMALFPKTIDVGIEHGTVVVLYKGEPYEVTTFRTEGTYEDFRRPSSVQFISSLKEDLQRRDFTINAIAMNRHGDIIDPFNGIEAIEKKVIVTVGEASERFHEDALRMMRAIRFVSQLSFTLEEETRQAIRQHGSLLQHVSVERITVEFEKMLQGDSSVQAFSLLAETKLYSFLPSLQVSDNTFSKLLQYKWHLLQHVTESWALLLIGLHNQQIESFLKNWKLSNKTIKEVRDYVSAYTQIRTEGWSPQLIYTYGVHTSLAVNRICYVVGEHEVDESWIKQVNQELPIHSLQDIVVNGADIMNWLNKKGGPWLSELLRTMEQSIVSGELKNDKDAIREWVQSCNQI</sequence>
<proteinExistence type="inferred from homology"/>
<dbReference type="NCBIfam" id="NF009814">
    <property type="entry name" value="PRK13299.1"/>
    <property type="match status" value="1"/>
</dbReference>
<feature type="binding site" evidence="11">
    <location>
        <position position="154"/>
    </location>
    <ligand>
        <name>ATP</name>
        <dbReference type="ChEBI" id="CHEBI:30616"/>
    </ligand>
</feature>
<evidence type="ECO:0000256" key="5">
    <source>
        <dbReference type="ARBA" id="ARBA00022723"/>
    </source>
</evidence>
<feature type="binding site" evidence="11">
    <location>
        <position position="160"/>
    </location>
    <ligand>
        <name>ATP</name>
        <dbReference type="ChEBI" id="CHEBI:30616"/>
    </ligand>
</feature>
<evidence type="ECO:0000259" key="13">
    <source>
        <dbReference type="Pfam" id="PF12627"/>
    </source>
</evidence>
<dbReference type="InterPro" id="IPR002646">
    <property type="entry name" value="PolA_pol_head_dom"/>
</dbReference>
<keyword evidence="8 11" id="KW-0067">ATP-binding</keyword>
<evidence type="ECO:0000259" key="14">
    <source>
        <dbReference type="Pfam" id="PF13735"/>
    </source>
</evidence>
<feature type="binding site" evidence="11">
    <location>
        <position position="40"/>
    </location>
    <ligand>
        <name>Mg(2+)</name>
        <dbReference type="ChEBI" id="CHEBI:18420"/>
    </ligand>
</feature>
<evidence type="ECO:0000256" key="11">
    <source>
        <dbReference type="HAMAP-Rule" id="MF_01263"/>
    </source>
</evidence>
<evidence type="ECO:0000256" key="10">
    <source>
        <dbReference type="ARBA" id="ARBA00022884"/>
    </source>
</evidence>
<keyword evidence="9 11" id="KW-0460">Magnesium</keyword>
<keyword evidence="2 11" id="KW-0808">Transferase</keyword>
<feature type="binding site" evidence="11">
    <location>
        <position position="157"/>
    </location>
    <ligand>
        <name>CTP</name>
        <dbReference type="ChEBI" id="CHEBI:37563"/>
    </ligand>
</feature>
<feature type="domain" description="CCA-adding enzyme C-terminal" evidence="14">
    <location>
        <begin position="245"/>
        <end position="390"/>
    </location>
</feature>
<evidence type="ECO:0000256" key="1">
    <source>
        <dbReference type="ARBA" id="ARBA00001946"/>
    </source>
</evidence>
<keyword evidence="7 11" id="KW-0692">RNA repair</keyword>
<comment type="cofactor">
    <cofactor evidence="1 11">
        <name>Mg(2+)</name>
        <dbReference type="ChEBI" id="CHEBI:18420"/>
    </cofactor>
</comment>
<feature type="binding site" evidence="11">
    <location>
        <position position="163"/>
    </location>
    <ligand>
        <name>ATP</name>
        <dbReference type="ChEBI" id="CHEBI:30616"/>
    </ligand>
</feature>
<feature type="binding site" evidence="11">
    <location>
        <position position="111"/>
    </location>
    <ligand>
        <name>CTP</name>
        <dbReference type="ChEBI" id="CHEBI:37563"/>
    </ligand>
</feature>
<dbReference type="PANTHER" id="PTHR46173:SF1">
    <property type="entry name" value="CCA TRNA NUCLEOTIDYLTRANSFERASE 1, MITOCHONDRIAL"/>
    <property type="match status" value="1"/>
</dbReference>
<feature type="binding site" evidence="11">
    <location>
        <position position="30"/>
    </location>
    <ligand>
        <name>CTP</name>
        <dbReference type="ChEBI" id="CHEBI:37563"/>
    </ligand>
</feature>
<dbReference type="GO" id="GO:0016787">
    <property type="term" value="F:hydrolase activity"/>
    <property type="evidence" value="ECO:0007669"/>
    <property type="project" value="UniProtKB-KW"/>
</dbReference>
<evidence type="ECO:0000256" key="4">
    <source>
        <dbReference type="ARBA" id="ARBA00022695"/>
    </source>
</evidence>
<evidence type="ECO:0000259" key="12">
    <source>
        <dbReference type="Pfam" id="PF01743"/>
    </source>
</evidence>
<comment type="function">
    <text evidence="11">Catalyzes the addition and repair of the essential 3'-terminal CCA sequence in tRNAs without using a nucleic acid template. Adds these three nucleotides in the order of C, C, and A to the tRNA nucleotide-73, using CTP and ATP as substrates and producing inorganic pyrophosphate. tRNA 3'-terminal CCA addition is required both for tRNA processing and repair. Also involved in tRNA surveillance by mediating tandem CCA addition to generate a CCACCA at the 3' terminus of unstable tRNAs. While stable tRNAs receive only 3'-terminal CCA, unstable tRNAs are marked with CCACCA and rapidly degraded.</text>
</comment>
<keyword evidence="15" id="KW-0378">Hydrolase</keyword>
<evidence type="ECO:0000256" key="8">
    <source>
        <dbReference type="ARBA" id="ARBA00022840"/>
    </source>
</evidence>
<comment type="caution">
    <text evidence="15">The sequence shown here is derived from an EMBL/GenBank/DDBJ whole genome shotgun (WGS) entry which is preliminary data.</text>
</comment>
<comment type="catalytic activity">
    <reaction evidence="11">
        <text>a tRNA precursor + 2 CTP + ATP = a tRNA with a 3' CCA end + 3 diphosphate</text>
        <dbReference type="Rhea" id="RHEA:14433"/>
        <dbReference type="Rhea" id="RHEA-COMP:10465"/>
        <dbReference type="Rhea" id="RHEA-COMP:10468"/>
        <dbReference type="ChEBI" id="CHEBI:30616"/>
        <dbReference type="ChEBI" id="CHEBI:33019"/>
        <dbReference type="ChEBI" id="CHEBI:37563"/>
        <dbReference type="ChEBI" id="CHEBI:74896"/>
        <dbReference type="ChEBI" id="CHEBI:83071"/>
        <dbReference type="EC" id="2.7.7.72"/>
    </reaction>
</comment>
<accession>A0ABS2QV47</accession>
<dbReference type="Proteomes" id="UP000809829">
    <property type="component" value="Unassembled WGS sequence"/>
</dbReference>
<evidence type="ECO:0000256" key="3">
    <source>
        <dbReference type="ARBA" id="ARBA00022694"/>
    </source>
</evidence>
<feature type="binding site" evidence="11">
    <location>
        <position position="30"/>
    </location>
    <ligand>
        <name>ATP</name>
        <dbReference type="ChEBI" id="CHEBI:30616"/>
    </ligand>
</feature>
<feature type="binding site" evidence="11">
    <location>
        <position position="154"/>
    </location>
    <ligand>
        <name>CTP</name>
        <dbReference type="ChEBI" id="CHEBI:37563"/>
    </ligand>
</feature>
<name>A0ABS2QV47_9BACI</name>
<evidence type="ECO:0000256" key="9">
    <source>
        <dbReference type="ARBA" id="ARBA00022842"/>
    </source>
</evidence>
<comment type="similarity">
    <text evidence="11">Belongs to the tRNA nucleotidyltransferase/poly(A) polymerase family. Bacterial CCA-adding enzyme type 3 subfamily.</text>
</comment>
<feature type="binding site" evidence="11">
    <location>
        <position position="163"/>
    </location>
    <ligand>
        <name>CTP</name>
        <dbReference type="ChEBI" id="CHEBI:37563"/>
    </ligand>
</feature>
<keyword evidence="6 11" id="KW-0547">Nucleotide-binding</keyword>
<dbReference type="Gene3D" id="1.20.58.560">
    <property type="match status" value="1"/>
</dbReference>
<keyword evidence="10 11" id="KW-0694">RNA-binding</keyword>